<evidence type="ECO:0000256" key="1">
    <source>
        <dbReference type="SAM" id="Phobius"/>
    </source>
</evidence>
<sequence length="68" mass="7212">MLTETAMATTTLVSIIVVGFVVGILVLVIHFSIMIAVISAGVRRGIIKVFDDLGIGAEDIKARLTKNV</sequence>
<evidence type="ECO:0000313" key="3">
    <source>
        <dbReference type="EMBL" id="QJA93908.1"/>
    </source>
</evidence>
<keyword evidence="1" id="KW-1133">Transmembrane helix</keyword>
<protein>
    <submittedName>
        <fullName evidence="3">Uncharacterized protein</fullName>
    </submittedName>
</protein>
<dbReference type="EMBL" id="MT143186">
    <property type="protein sequence ID" value="QJA93908.1"/>
    <property type="molecule type" value="Genomic_DNA"/>
</dbReference>
<proteinExistence type="predicted"/>
<dbReference type="EMBL" id="MT143086">
    <property type="protein sequence ID" value="QJA92670.1"/>
    <property type="molecule type" value="Genomic_DNA"/>
</dbReference>
<dbReference type="AlphaFoldDB" id="A0A6M3LLS7"/>
<reference evidence="3" key="1">
    <citation type="submission" date="2020-03" db="EMBL/GenBank/DDBJ databases">
        <title>The deep terrestrial virosphere.</title>
        <authorList>
            <person name="Holmfeldt K."/>
            <person name="Nilsson E."/>
            <person name="Simone D."/>
            <person name="Lopez-Fernandez M."/>
            <person name="Wu X."/>
            <person name="de Brujin I."/>
            <person name="Lundin D."/>
            <person name="Andersson A."/>
            <person name="Bertilsson S."/>
            <person name="Dopson M."/>
        </authorList>
    </citation>
    <scope>NUCLEOTIDE SEQUENCE</scope>
    <source>
        <strain evidence="3">MM415B04087</strain>
        <strain evidence="2">MM415B04534</strain>
    </source>
</reference>
<accession>A0A6M3LLS7</accession>
<keyword evidence="1" id="KW-0812">Transmembrane</keyword>
<evidence type="ECO:0000313" key="2">
    <source>
        <dbReference type="EMBL" id="QJA92670.1"/>
    </source>
</evidence>
<feature type="transmembrane region" description="Helical" evidence="1">
    <location>
        <begin position="12"/>
        <end position="38"/>
    </location>
</feature>
<gene>
    <name evidence="3" type="ORF">MM415B04087_0010</name>
    <name evidence="2" type="ORF">MM415B04534_0013</name>
</gene>
<organism evidence="3">
    <name type="scientific">viral metagenome</name>
    <dbReference type="NCBI Taxonomy" id="1070528"/>
    <lineage>
        <taxon>unclassified sequences</taxon>
        <taxon>metagenomes</taxon>
        <taxon>organismal metagenomes</taxon>
    </lineage>
</organism>
<keyword evidence="1" id="KW-0472">Membrane</keyword>
<name>A0A6M3LLS7_9ZZZZ</name>